<evidence type="ECO:0000313" key="12">
    <source>
        <dbReference type="Proteomes" id="UP000479987"/>
    </source>
</evidence>
<dbReference type="Pfam" id="PF02949">
    <property type="entry name" value="7tm_6"/>
    <property type="match status" value="1"/>
</dbReference>
<dbReference type="GO" id="GO:0005886">
    <property type="term" value="C:plasma membrane"/>
    <property type="evidence" value="ECO:0007669"/>
    <property type="project" value="UniProtKB-SubCell"/>
</dbReference>
<protein>
    <recommendedName>
        <fullName evidence="10">Odorant receptor</fullName>
    </recommendedName>
</protein>
<keyword evidence="4 10" id="KW-0812">Transmembrane</keyword>
<evidence type="ECO:0000256" key="3">
    <source>
        <dbReference type="ARBA" id="ARBA00022606"/>
    </source>
</evidence>
<evidence type="ECO:0000256" key="5">
    <source>
        <dbReference type="ARBA" id="ARBA00022725"/>
    </source>
</evidence>
<comment type="caution">
    <text evidence="10">Lacks conserved residue(s) required for the propagation of feature annotation.</text>
</comment>
<evidence type="ECO:0000256" key="7">
    <source>
        <dbReference type="ARBA" id="ARBA00023136"/>
    </source>
</evidence>
<dbReference type="OrthoDB" id="6604226at2759"/>
<keyword evidence="7 10" id="KW-0472">Membrane</keyword>
<feature type="transmembrane region" description="Helical" evidence="10">
    <location>
        <begin position="67"/>
        <end position="87"/>
    </location>
</feature>
<evidence type="ECO:0000256" key="6">
    <source>
        <dbReference type="ARBA" id="ARBA00022989"/>
    </source>
</evidence>
<gene>
    <name evidence="11" type="primary">Or-287</name>
    <name evidence="11" type="synonym">Nful_v1.0-Or-287</name>
    <name evidence="11" type="ORF">NFUL_NFUL000367</name>
</gene>
<keyword evidence="6 10" id="KW-1133">Transmembrane helix</keyword>
<feature type="transmembrane region" description="Helical" evidence="10">
    <location>
        <begin position="334"/>
        <end position="352"/>
    </location>
</feature>
<name>A0A6G1LNW2_9HYME</name>
<feature type="transmembrane region" description="Helical" evidence="10">
    <location>
        <begin position="275"/>
        <end position="296"/>
    </location>
</feature>
<keyword evidence="12" id="KW-1185">Reference proteome</keyword>
<accession>A0A6G1LNW2</accession>
<dbReference type="PANTHER" id="PTHR21137">
    <property type="entry name" value="ODORANT RECEPTOR"/>
    <property type="match status" value="1"/>
</dbReference>
<evidence type="ECO:0000256" key="9">
    <source>
        <dbReference type="ARBA" id="ARBA00023224"/>
    </source>
</evidence>
<keyword evidence="8 10" id="KW-0675">Receptor</keyword>
<comment type="caution">
    <text evidence="11">The sequence shown here is derived from an EMBL/GenBank/DDBJ whole genome shotgun (WGS) entry which is preliminary data.</text>
</comment>
<dbReference type="PANTHER" id="PTHR21137:SF35">
    <property type="entry name" value="ODORANT RECEPTOR 19A-RELATED"/>
    <property type="match status" value="1"/>
</dbReference>
<dbReference type="GO" id="GO:0007165">
    <property type="term" value="P:signal transduction"/>
    <property type="evidence" value="ECO:0007669"/>
    <property type="project" value="UniProtKB-KW"/>
</dbReference>
<reference evidence="11 12" key="1">
    <citation type="submission" date="2019-08" db="EMBL/GenBank/DDBJ databases">
        <title>High quality draft denovo assembly of Nylanderia fulva.</title>
        <authorList>
            <person name="Vargo E.L."/>
            <person name="Tarone A.M."/>
            <person name="Konganti K.R."/>
        </authorList>
    </citation>
    <scope>NUCLEOTIDE SEQUENCE [LARGE SCALE GENOMIC DNA]</scope>
    <source>
        <strain evidence="11">TAMU-Nful-2015</strain>
        <tissue evidence="11">Whole body</tissue>
    </source>
</reference>
<feature type="transmembrane region" description="Helical" evidence="10">
    <location>
        <begin position="126"/>
        <end position="150"/>
    </location>
</feature>
<comment type="similarity">
    <text evidence="10">Belongs to the insect chemoreceptor superfamily. Heteromeric odorant receptor channel (TC 1.A.69) family.</text>
</comment>
<keyword evidence="5 10" id="KW-0552">Olfaction</keyword>
<feature type="transmembrane region" description="Helical" evidence="10">
    <location>
        <begin position="189"/>
        <end position="209"/>
    </location>
</feature>
<dbReference type="EMBL" id="SGBU01000053">
    <property type="protein sequence ID" value="KAF3054286.1"/>
    <property type="molecule type" value="Genomic_DNA"/>
</dbReference>
<dbReference type="GO" id="GO:0005549">
    <property type="term" value="F:odorant binding"/>
    <property type="evidence" value="ECO:0007669"/>
    <property type="project" value="InterPro"/>
</dbReference>
<dbReference type="Proteomes" id="UP000479987">
    <property type="component" value="Unassembled WGS sequence"/>
</dbReference>
<evidence type="ECO:0000256" key="10">
    <source>
        <dbReference type="RuleBase" id="RU351113"/>
    </source>
</evidence>
<dbReference type="InterPro" id="IPR004117">
    <property type="entry name" value="7tm6_olfct_rcpt"/>
</dbReference>
<organism evidence="11 12">
    <name type="scientific">Nylanderia fulva</name>
    <dbReference type="NCBI Taxonomy" id="613905"/>
    <lineage>
        <taxon>Eukaryota</taxon>
        <taxon>Metazoa</taxon>
        <taxon>Ecdysozoa</taxon>
        <taxon>Arthropoda</taxon>
        <taxon>Hexapoda</taxon>
        <taxon>Insecta</taxon>
        <taxon>Pterygota</taxon>
        <taxon>Neoptera</taxon>
        <taxon>Endopterygota</taxon>
        <taxon>Hymenoptera</taxon>
        <taxon>Apocrita</taxon>
        <taxon>Aculeata</taxon>
        <taxon>Formicoidea</taxon>
        <taxon>Formicidae</taxon>
        <taxon>Formicinae</taxon>
        <taxon>Nylanderia</taxon>
    </lineage>
</organism>
<sequence length="402" mass="46506">MSAERWNDDIAYVFSIHRIFLRIFGMWPLQTQTLFTRIRWGFCLIAQIMIIPYVMLDLTSSNQNADINLEAILFIAGVMLAIMKHLCIGLSQKKLNININGAIDDWLSVKDDKETRKIMKEYAYKARVLTLMLLYSIAGCVSAYVLVVLFKNLKQIFFTDSNLLDANTTNWILLISCDPLSKSITGSQYVIILAIQLVQMVIGASLLFVESSFFFNITMHLAGQLKVLKNTFQTFANKPNTETNYRKKFIGLINRHSKLIEFYQNLEDSFNLCTLINLMMVTIILAFIGLRIIWCLMENDYIEVAKNALDVIFYLIESMIFTYGGDLLQRESEGIFYMLYATSWFTLPLTLMKDIHFAMMKSSIPFRFTGGKFFYVNHETMKNILKTTYFYISVLRIALLTK</sequence>
<evidence type="ECO:0000256" key="2">
    <source>
        <dbReference type="ARBA" id="ARBA00022475"/>
    </source>
</evidence>
<comment type="subcellular location">
    <subcellularLocation>
        <location evidence="1 10">Cell membrane</location>
        <topology evidence="1 10">Multi-pass membrane protein</topology>
    </subcellularLocation>
</comment>
<dbReference type="GO" id="GO:0004984">
    <property type="term" value="F:olfactory receptor activity"/>
    <property type="evidence" value="ECO:0007669"/>
    <property type="project" value="InterPro"/>
</dbReference>
<evidence type="ECO:0000256" key="8">
    <source>
        <dbReference type="ARBA" id="ARBA00023170"/>
    </source>
</evidence>
<keyword evidence="2" id="KW-1003">Cell membrane</keyword>
<keyword evidence="9 10" id="KW-0807">Transducer</keyword>
<evidence type="ECO:0000313" key="11">
    <source>
        <dbReference type="EMBL" id="KAF3054286.1"/>
    </source>
</evidence>
<evidence type="ECO:0000256" key="4">
    <source>
        <dbReference type="ARBA" id="ARBA00022692"/>
    </source>
</evidence>
<proteinExistence type="inferred from homology"/>
<dbReference type="AlphaFoldDB" id="A0A6G1LNW2"/>
<evidence type="ECO:0000256" key="1">
    <source>
        <dbReference type="ARBA" id="ARBA00004651"/>
    </source>
</evidence>
<feature type="transmembrane region" description="Helical" evidence="10">
    <location>
        <begin position="38"/>
        <end position="55"/>
    </location>
</feature>
<keyword evidence="3 10" id="KW-0716">Sensory transduction</keyword>